<evidence type="ECO:0000313" key="5">
    <source>
        <dbReference type="Proteomes" id="UP001403385"/>
    </source>
</evidence>
<feature type="domain" description="LTD" evidence="3">
    <location>
        <begin position="25"/>
        <end position="254"/>
    </location>
</feature>
<dbReference type="InterPro" id="IPR036691">
    <property type="entry name" value="Endo/exonu/phosph_ase_sf"/>
</dbReference>
<dbReference type="InterPro" id="IPR026444">
    <property type="entry name" value="Secre_tail"/>
</dbReference>
<dbReference type="SUPFAM" id="SSF56219">
    <property type="entry name" value="DNase I-like"/>
    <property type="match status" value="1"/>
</dbReference>
<dbReference type="GO" id="GO:0003824">
    <property type="term" value="F:catalytic activity"/>
    <property type="evidence" value="ECO:0007669"/>
    <property type="project" value="InterPro"/>
</dbReference>
<dbReference type="EMBL" id="JBDKWZ010000003">
    <property type="protein sequence ID" value="MEN7547581.1"/>
    <property type="molecule type" value="Genomic_DNA"/>
</dbReference>
<dbReference type="Pfam" id="PF03372">
    <property type="entry name" value="Exo_endo_phos"/>
    <property type="match status" value="1"/>
</dbReference>
<dbReference type="PANTHER" id="PTHR37397">
    <property type="entry name" value="SI:CH211-183D21.1"/>
    <property type="match status" value="1"/>
</dbReference>
<dbReference type="InterPro" id="IPR043744">
    <property type="entry name" value="DUF5689"/>
</dbReference>
<gene>
    <name evidence="4" type="ORF">AAG747_06670</name>
</gene>
<protein>
    <submittedName>
        <fullName evidence="4">T9SS type A sorting domain-containing protein</fullName>
    </submittedName>
</protein>
<feature type="region of interest" description="Disordered" evidence="1">
    <location>
        <begin position="337"/>
        <end position="356"/>
    </location>
</feature>
<keyword evidence="5" id="KW-1185">Reference proteome</keyword>
<reference evidence="4 5" key="1">
    <citation type="submission" date="2024-04" db="EMBL/GenBank/DDBJ databases">
        <title>Novel genus in family Flammeovirgaceae.</title>
        <authorList>
            <person name="Nguyen T.H."/>
            <person name="Vuong T.Q."/>
            <person name="Le H."/>
            <person name="Kim S.-G."/>
        </authorList>
    </citation>
    <scope>NUCLEOTIDE SEQUENCE [LARGE SCALE GENOMIC DNA]</scope>
    <source>
        <strain evidence="4 5">JCM 23209</strain>
    </source>
</reference>
<keyword evidence="2" id="KW-0732">Signal</keyword>
<proteinExistence type="predicted"/>
<dbReference type="NCBIfam" id="TIGR04183">
    <property type="entry name" value="Por_Secre_tail"/>
    <property type="match status" value="1"/>
</dbReference>
<feature type="signal peptide" evidence="2">
    <location>
        <begin position="1"/>
        <end position="28"/>
    </location>
</feature>
<feature type="chain" id="PRO_5044004446" evidence="2">
    <location>
        <begin position="29"/>
        <end position="1094"/>
    </location>
</feature>
<dbReference type="InterPro" id="IPR005135">
    <property type="entry name" value="Endo/exonuclease/phosphatase"/>
</dbReference>
<dbReference type="Pfam" id="PF18962">
    <property type="entry name" value="Por_Secre_tail"/>
    <property type="match status" value="1"/>
</dbReference>
<evidence type="ECO:0000256" key="2">
    <source>
        <dbReference type="SAM" id="SignalP"/>
    </source>
</evidence>
<accession>A0AAW9SA45</accession>
<dbReference type="Gene3D" id="3.60.10.10">
    <property type="entry name" value="Endonuclease/exonuclease/phosphatase"/>
    <property type="match status" value="1"/>
</dbReference>
<sequence>MKPNLLFFQRFWPLLVLFFCGMKLTAYAQTSVFINEIHYDNTSTDSGEAIELAGPAGIDLSGWQIVLYNGSGGAEYNTRTLSGSIPDAGNGVGFVVENYPVNGLQNGSPDGIALVNQLGQVLQFLSYEGSFTAVGGPADGMTSTDIGVSEASSTPVGYSLQLAGNGSFYEDFTWEVALANTFAHQNTHQTLGTVQAVVMINEIDADNPGTDDREFIELFDGGVGNTSLDGLVMVLYNGNGDVSYQAIDLNGYTTNATGYFVIGSSNVSNVDLTVFTSNGLQNGADAAALYAGNASDFPNGTAVTLDSLLDAVVYDTDDADDTGLLALLNNGELQLNENQKGDKDQHSLQRIPNGSGGLRNTVSYTVAIPTPGMPNEEGAVTPGVVSIATARALPNGETVTVQGVLTVTDQFGGPAYLQDSTGGIPVFDLAVHGNGVFQLGDEIKITAKRTEFQQQKQLGSVSEVVYIGTASLPAPVEISLSQLADYEGQLVHLTGVEFPSSGQLLFGNSNYNVSDTSGSGQLRLDAEVNSLVGKVQPDVCEVTGVIGSFQGAPQLLPRFAADLPCATDFVPPSGSVSSDSTLDIVTWNVEWFGNLSNGPSPENLQKEKVKAVIEAIDADLYAFQEIADENLLQQLADELPAYELIVNVTHVSYPPNVPGDSQKLAFLYKKSIINPVASKALLASIHPLYNGGDASALTGYPADPSRFYASGRLPFMLVADVQLNGISERFHFVNLHARANSSSDAAGRYAMRKYDVEVLKDSLDTYFAEENIVMLGDYNDDVDETVADVPTTLTSYEVFVNDTVNYAIKTATLSEAGYRSYAFRENMIDHITLSDELFDNYLTSSEIVHYEFFDGDYANTTSDHFPVSLNLHLMPEPMGIAGFMMTNPWKGEHVMEIKEGMEINRRKYKSEQRTSWFNIQVMTDNEEIGSVYFELQRNGKVIWKNICSSTPYELFWWGGILLKGDYTLTATPYSENWARGEAGESLTSSFKVINKSDRKGSSREALLRKPDGVDAGQLSIYPNPSRGQVNITLPLQGASAGILTIYNSTGQVVFSKEYHENTVESFDLSRFGKGLFVASFQVEEEVQVKKFLVE</sequence>
<dbReference type="Proteomes" id="UP001403385">
    <property type="component" value="Unassembled WGS sequence"/>
</dbReference>
<evidence type="ECO:0000313" key="4">
    <source>
        <dbReference type="EMBL" id="MEN7547581.1"/>
    </source>
</evidence>
<dbReference type="PANTHER" id="PTHR37397:SF1">
    <property type="entry name" value="LTD DOMAIN-CONTAINING PROTEIN"/>
    <property type="match status" value="1"/>
</dbReference>
<dbReference type="AlphaFoldDB" id="A0AAW9SA45"/>
<organism evidence="4 5">
    <name type="scientific">Rapidithrix thailandica</name>
    <dbReference type="NCBI Taxonomy" id="413964"/>
    <lineage>
        <taxon>Bacteria</taxon>
        <taxon>Pseudomonadati</taxon>
        <taxon>Bacteroidota</taxon>
        <taxon>Cytophagia</taxon>
        <taxon>Cytophagales</taxon>
        <taxon>Flammeovirgaceae</taxon>
        <taxon>Rapidithrix</taxon>
    </lineage>
</organism>
<evidence type="ECO:0000259" key="3">
    <source>
        <dbReference type="PROSITE" id="PS51841"/>
    </source>
</evidence>
<dbReference type="InterPro" id="IPR001322">
    <property type="entry name" value="Lamin_tail_dom"/>
</dbReference>
<dbReference type="Pfam" id="PF18942">
    <property type="entry name" value="DUF5689"/>
    <property type="match status" value="1"/>
</dbReference>
<dbReference type="PROSITE" id="PS51841">
    <property type="entry name" value="LTD"/>
    <property type="match status" value="1"/>
</dbReference>
<comment type="caution">
    <text evidence="4">The sequence shown here is derived from an EMBL/GenBank/DDBJ whole genome shotgun (WGS) entry which is preliminary data.</text>
</comment>
<evidence type="ECO:0000256" key="1">
    <source>
        <dbReference type="SAM" id="MobiDB-lite"/>
    </source>
</evidence>
<name>A0AAW9SA45_9BACT</name>
<dbReference type="RefSeq" id="WP_346820368.1">
    <property type="nucleotide sequence ID" value="NZ_JBDKWZ010000003.1"/>
</dbReference>